<keyword evidence="3" id="KW-1185">Reference proteome</keyword>
<gene>
    <name evidence="2" type="ORF">T190115A13A_10431</name>
</gene>
<evidence type="ECO:0000313" key="3">
    <source>
        <dbReference type="Proteomes" id="UP001497602"/>
    </source>
</evidence>
<accession>A0ABP1FCG3</accession>
<protein>
    <submittedName>
        <fullName evidence="2">DUF2007 domain-containing protein</fullName>
    </submittedName>
</protein>
<organism evidence="2 3">
    <name type="scientific">Tenacibaculum vairaonense</name>
    <dbReference type="NCBI Taxonomy" id="3137860"/>
    <lineage>
        <taxon>Bacteria</taxon>
        <taxon>Pseudomonadati</taxon>
        <taxon>Bacteroidota</taxon>
        <taxon>Flavobacteriia</taxon>
        <taxon>Flavobacteriales</taxon>
        <taxon>Flavobacteriaceae</taxon>
        <taxon>Tenacibaculum</taxon>
    </lineage>
</organism>
<reference evidence="2 3" key="1">
    <citation type="submission" date="2024-05" db="EMBL/GenBank/DDBJ databases">
        <authorList>
            <person name="Duchaud E."/>
        </authorList>
    </citation>
    <scope>NUCLEOTIDE SEQUENCE [LARGE SCALE GENOMIC DNA]</scope>
    <source>
        <strain evidence="2">Ena-SAMPLE-TAB-13-05-2024-13:56:06:370-140305</strain>
    </source>
</reference>
<comment type="caution">
    <text evidence="2">The sequence shown here is derived from an EMBL/GenBank/DDBJ whole genome shotgun (WGS) entry which is preliminary data.</text>
</comment>
<dbReference type="RefSeq" id="WP_348704438.1">
    <property type="nucleotide sequence ID" value="NZ_CAXIYA010000022.1"/>
</dbReference>
<proteinExistence type="predicted"/>
<sequence>MTNYINVFTGSTILVNRLAYLLQEIKIPFIIKNDKESGRLAGFGTTGDAVELHIFDSDYEATKNLIENFKKEIEK</sequence>
<dbReference type="InterPro" id="IPR018551">
    <property type="entry name" value="DUF2007"/>
</dbReference>
<dbReference type="Proteomes" id="UP001497602">
    <property type="component" value="Unassembled WGS sequence"/>
</dbReference>
<evidence type="ECO:0000313" key="2">
    <source>
        <dbReference type="EMBL" id="CAL2106275.1"/>
    </source>
</evidence>
<feature type="domain" description="DUF2007" evidence="1">
    <location>
        <begin position="7"/>
        <end position="70"/>
    </location>
</feature>
<dbReference type="EMBL" id="CAXJRC010000011">
    <property type="protein sequence ID" value="CAL2106275.1"/>
    <property type="molecule type" value="Genomic_DNA"/>
</dbReference>
<evidence type="ECO:0000259" key="1">
    <source>
        <dbReference type="Pfam" id="PF09413"/>
    </source>
</evidence>
<name>A0ABP1FCG3_9FLAO</name>
<dbReference type="Pfam" id="PF09413">
    <property type="entry name" value="DUF2007"/>
    <property type="match status" value="1"/>
</dbReference>